<dbReference type="Proteomes" id="UP001642464">
    <property type="component" value="Unassembled WGS sequence"/>
</dbReference>
<evidence type="ECO:0000256" key="1">
    <source>
        <dbReference type="PROSITE-ProRule" id="PRU00023"/>
    </source>
</evidence>
<proteinExistence type="predicted"/>
<keyword evidence="3" id="KW-1185">Reference proteome</keyword>
<dbReference type="GO" id="GO:0016787">
    <property type="term" value="F:hydrolase activity"/>
    <property type="evidence" value="ECO:0007669"/>
    <property type="project" value="UniProtKB-KW"/>
</dbReference>
<name>A0ABP0IMP6_9DINO</name>
<comment type="caution">
    <text evidence="2">The sequence shown here is derived from an EMBL/GenBank/DDBJ whole genome shotgun (WGS) entry which is preliminary data.</text>
</comment>
<accession>A0ABP0IMP6</accession>
<sequence>MATILRSSSAQLRRGLTADDLLKELKKEHLRHFLGKHGFPDAHSPRELAAASAIRMECVYPVHVAAERGDDETLRLLWEEGCDMEETDDYGRTPMDLAYAADVKGSHRYVLELLRRAVPIRSMAL</sequence>
<dbReference type="Pfam" id="PF00023">
    <property type="entry name" value="Ank"/>
    <property type="match status" value="1"/>
</dbReference>
<keyword evidence="2" id="KW-0378">Hydrolase</keyword>
<dbReference type="InterPro" id="IPR002110">
    <property type="entry name" value="Ankyrin_rpt"/>
</dbReference>
<keyword evidence="1" id="KW-0040">ANK repeat</keyword>
<organism evidence="2 3">
    <name type="scientific">Durusdinium trenchii</name>
    <dbReference type="NCBI Taxonomy" id="1381693"/>
    <lineage>
        <taxon>Eukaryota</taxon>
        <taxon>Sar</taxon>
        <taxon>Alveolata</taxon>
        <taxon>Dinophyceae</taxon>
        <taxon>Suessiales</taxon>
        <taxon>Symbiodiniaceae</taxon>
        <taxon>Durusdinium</taxon>
    </lineage>
</organism>
<feature type="repeat" description="ANK" evidence="1">
    <location>
        <begin position="57"/>
        <end position="89"/>
    </location>
</feature>
<protein>
    <submittedName>
        <fullName evidence="2">Pyrimidine-specific ribonucleoside hydrolase RihB</fullName>
    </submittedName>
</protein>
<gene>
    <name evidence="2" type="ORF">SCF082_LOCUS7929</name>
</gene>
<evidence type="ECO:0000313" key="3">
    <source>
        <dbReference type="Proteomes" id="UP001642464"/>
    </source>
</evidence>
<dbReference type="Gene3D" id="1.25.40.20">
    <property type="entry name" value="Ankyrin repeat-containing domain"/>
    <property type="match status" value="1"/>
</dbReference>
<reference evidence="2 3" key="1">
    <citation type="submission" date="2024-02" db="EMBL/GenBank/DDBJ databases">
        <authorList>
            <person name="Chen Y."/>
            <person name="Shah S."/>
            <person name="Dougan E. K."/>
            <person name="Thang M."/>
            <person name="Chan C."/>
        </authorList>
    </citation>
    <scope>NUCLEOTIDE SEQUENCE [LARGE SCALE GENOMIC DNA]</scope>
</reference>
<dbReference type="EMBL" id="CAXAMM010004514">
    <property type="protein sequence ID" value="CAK9003846.1"/>
    <property type="molecule type" value="Genomic_DNA"/>
</dbReference>
<evidence type="ECO:0000313" key="2">
    <source>
        <dbReference type="EMBL" id="CAK9003846.1"/>
    </source>
</evidence>
<dbReference type="SUPFAM" id="SSF48403">
    <property type="entry name" value="Ankyrin repeat"/>
    <property type="match status" value="1"/>
</dbReference>
<dbReference type="InterPro" id="IPR036770">
    <property type="entry name" value="Ankyrin_rpt-contain_sf"/>
</dbReference>
<dbReference type="PROSITE" id="PS50088">
    <property type="entry name" value="ANK_REPEAT"/>
    <property type="match status" value="1"/>
</dbReference>